<feature type="domain" description="DUF4010" evidence="3">
    <location>
        <begin position="175"/>
        <end position="384"/>
    </location>
</feature>
<reference evidence="4 5" key="1">
    <citation type="submission" date="2019-09" db="EMBL/GenBank/DDBJ databases">
        <title>Polymorphobacter sp. isolated from a lake in China.</title>
        <authorList>
            <person name="Liu Z."/>
        </authorList>
    </citation>
    <scope>NUCLEOTIDE SEQUENCE [LARGE SCALE GENOMIC DNA]</scope>
    <source>
        <strain evidence="4 5">D40P</strain>
    </source>
</reference>
<proteinExistence type="predicted"/>
<keyword evidence="1" id="KW-0812">Transmembrane</keyword>
<keyword evidence="1" id="KW-0472">Membrane</keyword>
<feature type="transmembrane region" description="Helical" evidence="1">
    <location>
        <begin position="295"/>
        <end position="318"/>
    </location>
</feature>
<feature type="transmembrane region" description="Helical" evidence="1">
    <location>
        <begin position="330"/>
        <end position="353"/>
    </location>
</feature>
<feature type="transmembrane region" description="Helical" evidence="1">
    <location>
        <begin position="106"/>
        <end position="124"/>
    </location>
</feature>
<dbReference type="InterPro" id="IPR049177">
    <property type="entry name" value="MgtC_SapB_SrpB_YhiD_N"/>
</dbReference>
<dbReference type="EMBL" id="WIOL01000001">
    <property type="protein sequence ID" value="MQT16352.1"/>
    <property type="molecule type" value="Genomic_DNA"/>
</dbReference>
<sequence>MGNDPLNLLVALAIGLLIGLERERSKGAGPRRGPAGIRTFAIAALAGAAAGQLGGPLLVAAVVAAVAVLAALAYRRSAVRDPGLTTEVALLLTPLLGALAMSDRLLAAMLGVVTAALLAAKPALHRFVRTRLTDAEVGDGLVLAIVAIVVWPLLPDRAMGPAGAINPHMLGLVAILVLAIGAAGHVAVRALGPRFGLAVSGLASGFVSSVATIGAMGARARAEPPTRNAAVAGAALSSVATFVQMGIVLAAVSMPTLRALTPSLVAGGGVITAYGAFFAWRASQSAPAAEASAGRAFSLVAALVLVAAMAGILVLTAVVQPLFGQAGVTLGAALGGIVDTHAAAMGVASLVAADRLAPAAALVPVLAAMTANAAMKISMAIGTGGRDYALRIGAGVTLSMLAAWAAMLV</sequence>
<evidence type="ECO:0000256" key="1">
    <source>
        <dbReference type="SAM" id="Phobius"/>
    </source>
</evidence>
<feature type="transmembrane region" description="Helical" evidence="1">
    <location>
        <begin position="388"/>
        <end position="407"/>
    </location>
</feature>
<organism evidence="4 5">
    <name type="scientific">Sandarakinorhabdus fusca</name>
    <dbReference type="NCBI Taxonomy" id="1439888"/>
    <lineage>
        <taxon>Bacteria</taxon>
        <taxon>Pseudomonadati</taxon>
        <taxon>Pseudomonadota</taxon>
        <taxon>Alphaproteobacteria</taxon>
        <taxon>Sphingomonadales</taxon>
        <taxon>Sphingosinicellaceae</taxon>
        <taxon>Sandarakinorhabdus</taxon>
    </lineage>
</organism>
<evidence type="ECO:0000259" key="3">
    <source>
        <dbReference type="Pfam" id="PF13194"/>
    </source>
</evidence>
<feature type="transmembrane region" description="Helical" evidence="1">
    <location>
        <begin position="83"/>
        <end position="100"/>
    </location>
</feature>
<feature type="transmembrane region" description="Helical" evidence="1">
    <location>
        <begin position="169"/>
        <end position="188"/>
    </location>
</feature>
<dbReference type="PANTHER" id="PTHR39084">
    <property type="entry name" value="MEMBRANE PROTEIN-RELATED"/>
    <property type="match status" value="1"/>
</dbReference>
<protein>
    <submittedName>
        <fullName evidence="4">DUF4010 domain-containing protein</fullName>
    </submittedName>
</protein>
<feature type="transmembrane region" description="Helical" evidence="1">
    <location>
        <begin position="359"/>
        <end position="381"/>
    </location>
</feature>
<feature type="transmembrane region" description="Helical" evidence="1">
    <location>
        <begin position="264"/>
        <end position="283"/>
    </location>
</feature>
<gene>
    <name evidence="4" type="ORF">F3168_03655</name>
</gene>
<dbReference type="OrthoDB" id="9813718at2"/>
<dbReference type="PANTHER" id="PTHR39084:SF1">
    <property type="entry name" value="DUF4010 DOMAIN-CONTAINING PROTEIN"/>
    <property type="match status" value="1"/>
</dbReference>
<dbReference type="Pfam" id="PF02308">
    <property type="entry name" value="MgtC"/>
    <property type="match status" value="1"/>
</dbReference>
<feature type="transmembrane region" description="Helical" evidence="1">
    <location>
        <begin position="230"/>
        <end position="252"/>
    </location>
</feature>
<feature type="domain" description="MgtC/SapB/SrpB/YhiD N-terminal" evidence="2">
    <location>
        <begin position="8"/>
        <end position="126"/>
    </location>
</feature>
<name>A0A7C9GMX6_9SPHN</name>
<keyword evidence="5" id="KW-1185">Reference proteome</keyword>
<comment type="caution">
    <text evidence="4">The sequence shown here is derived from an EMBL/GenBank/DDBJ whole genome shotgun (WGS) entry which is preliminary data.</text>
</comment>
<dbReference type="Proteomes" id="UP000481327">
    <property type="component" value="Unassembled WGS sequence"/>
</dbReference>
<feature type="transmembrane region" description="Helical" evidence="1">
    <location>
        <begin position="195"/>
        <end position="218"/>
    </location>
</feature>
<accession>A0A7C9GMX6</accession>
<dbReference type="InterPro" id="IPR025105">
    <property type="entry name" value="DUF4010"/>
</dbReference>
<feature type="transmembrane region" description="Helical" evidence="1">
    <location>
        <begin position="136"/>
        <end position="154"/>
    </location>
</feature>
<dbReference type="AlphaFoldDB" id="A0A7C9GMX6"/>
<evidence type="ECO:0000313" key="5">
    <source>
        <dbReference type="Proteomes" id="UP000481327"/>
    </source>
</evidence>
<feature type="transmembrane region" description="Helical" evidence="1">
    <location>
        <begin position="57"/>
        <end position="74"/>
    </location>
</feature>
<evidence type="ECO:0000259" key="2">
    <source>
        <dbReference type="Pfam" id="PF02308"/>
    </source>
</evidence>
<keyword evidence="1" id="KW-1133">Transmembrane helix</keyword>
<evidence type="ECO:0000313" key="4">
    <source>
        <dbReference type="EMBL" id="MQT16352.1"/>
    </source>
</evidence>
<dbReference type="RefSeq" id="WP_152576757.1">
    <property type="nucleotide sequence ID" value="NZ_JAATJI010000001.1"/>
</dbReference>
<dbReference type="Pfam" id="PF13194">
    <property type="entry name" value="DUF4010"/>
    <property type="match status" value="1"/>
</dbReference>